<evidence type="ECO:0000256" key="1">
    <source>
        <dbReference type="SAM" id="Phobius"/>
    </source>
</evidence>
<dbReference type="AlphaFoldDB" id="A0AA38P4S5"/>
<dbReference type="Proteomes" id="UP001163846">
    <property type="component" value="Unassembled WGS sequence"/>
</dbReference>
<name>A0AA38P4S5_9AGAR</name>
<keyword evidence="1" id="KW-0812">Transmembrane</keyword>
<reference evidence="2" key="1">
    <citation type="submission" date="2022-08" db="EMBL/GenBank/DDBJ databases">
        <authorList>
            <consortium name="DOE Joint Genome Institute"/>
            <person name="Min B."/>
            <person name="Riley R."/>
            <person name="Sierra-Patev S."/>
            <person name="Naranjo-Ortiz M."/>
            <person name="Looney B."/>
            <person name="Konkel Z."/>
            <person name="Slot J.C."/>
            <person name="Sakamoto Y."/>
            <person name="Steenwyk J.L."/>
            <person name="Rokas A."/>
            <person name="Carro J."/>
            <person name="Camarero S."/>
            <person name="Ferreira P."/>
            <person name="Molpeceres G."/>
            <person name="Ruiz-Duenas F.J."/>
            <person name="Serrano A."/>
            <person name="Henrissat B."/>
            <person name="Drula E."/>
            <person name="Hughes K.W."/>
            <person name="Mata J.L."/>
            <person name="Ishikawa N.K."/>
            <person name="Vargas-Isla R."/>
            <person name="Ushijima S."/>
            <person name="Smith C.A."/>
            <person name="Ahrendt S."/>
            <person name="Andreopoulos W."/>
            <person name="He G."/>
            <person name="Labutti K."/>
            <person name="Lipzen A."/>
            <person name="Ng V."/>
            <person name="Sandor L."/>
            <person name="Barry K."/>
            <person name="Martinez A.T."/>
            <person name="Xiao Y."/>
            <person name="Gibbons J.G."/>
            <person name="Terashima K."/>
            <person name="Hibbett D.S."/>
            <person name="Grigoriev I.V."/>
        </authorList>
    </citation>
    <scope>NUCLEOTIDE SEQUENCE</scope>
    <source>
        <strain evidence="2">TFB9207</strain>
    </source>
</reference>
<evidence type="ECO:0000313" key="2">
    <source>
        <dbReference type="EMBL" id="KAJ3836186.1"/>
    </source>
</evidence>
<accession>A0AA38P4S5</accession>
<keyword evidence="1" id="KW-0472">Membrane</keyword>
<proteinExistence type="predicted"/>
<evidence type="ECO:0000313" key="3">
    <source>
        <dbReference type="Proteomes" id="UP001163846"/>
    </source>
</evidence>
<organism evidence="2 3">
    <name type="scientific">Lentinula raphanica</name>
    <dbReference type="NCBI Taxonomy" id="153919"/>
    <lineage>
        <taxon>Eukaryota</taxon>
        <taxon>Fungi</taxon>
        <taxon>Dikarya</taxon>
        <taxon>Basidiomycota</taxon>
        <taxon>Agaricomycotina</taxon>
        <taxon>Agaricomycetes</taxon>
        <taxon>Agaricomycetidae</taxon>
        <taxon>Agaricales</taxon>
        <taxon>Marasmiineae</taxon>
        <taxon>Omphalotaceae</taxon>
        <taxon>Lentinula</taxon>
    </lineage>
</organism>
<feature type="transmembrane region" description="Helical" evidence="1">
    <location>
        <begin position="44"/>
        <end position="67"/>
    </location>
</feature>
<feature type="non-terminal residue" evidence="2">
    <location>
        <position position="221"/>
    </location>
</feature>
<keyword evidence="1" id="KW-1133">Transmembrane helix</keyword>
<gene>
    <name evidence="2" type="ORF">F5878DRAFT_643748</name>
</gene>
<sequence length="221" mass="24613">RYRLSLYTYLRSSRPNLRSPALNTVFGIQTPSATAYVADWSWLLTTLFSLGAFVDLGVALALCSYLYSQRATSIANDIQADTVDSNRSLDEYSLCSHRDQLCHYAGQLYARIYFIRRLLRFSSPYSGLDFDVYVTREMLNSRPALKASAGSNVITLSTVIGGSLSNQINTGRLNNLQAPRSGGSDEDRTVNISQVVETRTDSDDIYTFTPKNGKMKLESDV</sequence>
<keyword evidence="3" id="KW-1185">Reference proteome</keyword>
<protein>
    <submittedName>
        <fullName evidence="2">Uncharacterized protein</fullName>
    </submittedName>
</protein>
<dbReference type="EMBL" id="MU806342">
    <property type="protein sequence ID" value="KAJ3836186.1"/>
    <property type="molecule type" value="Genomic_DNA"/>
</dbReference>
<comment type="caution">
    <text evidence="2">The sequence shown here is derived from an EMBL/GenBank/DDBJ whole genome shotgun (WGS) entry which is preliminary data.</text>
</comment>